<keyword evidence="12" id="KW-0325">Glycoprotein</keyword>
<feature type="region of interest" description="Disordered" evidence="15">
    <location>
        <begin position="780"/>
        <end position="835"/>
    </location>
</feature>
<dbReference type="PANTHER" id="PTHR42884">
    <property type="entry name" value="PROPROTEIN CONVERTASE SUBTILISIN/KEXIN-RELATED"/>
    <property type="match status" value="1"/>
</dbReference>
<dbReference type="PROSITE" id="PS00137">
    <property type="entry name" value="SUBTILASE_HIS"/>
    <property type="match status" value="1"/>
</dbReference>
<dbReference type="FunFam" id="2.60.120.260:FF:000026">
    <property type="entry name" value="proprotein convertase subtilisin/kexin type 7"/>
    <property type="match status" value="1"/>
</dbReference>
<feature type="domain" description="P/Homo B" evidence="18">
    <location>
        <begin position="489"/>
        <end position="626"/>
    </location>
</feature>
<evidence type="ECO:0000256" key="10">
    <source>
        <dbReference type="ARBA" id="ARBA00023136"/>
    </source>
</evidence>
<keyword evidence="5 17" id="KW-0732">Signal</keyword>
<dbReference type="CDD" id="cd04059">
    <property type="entry name" value="Peptidases_S8_Protein_convertases_Kexins_Furin-like"/>
    <property type="match status" value="1"/>
</dbReference>
<evidence type="ECO:0000256" key="7">
    <source>
        <dbReference type="ARBA" id="ARBA00022825"/>
    </source>
</evidence>
<keyword evidence="4 16" id="KW-0812">Transmembrane</keyword>
<dbReference type="Pfam" id="PF01483">
    <property type="entry name" value="P_proprotein"/>
    <property type="match status" value="1"/>
</dbReference>
<sequence>MLLWALALSVLALAASFQIPERDYDSRQYFVVELDARHSHDAFGEFVAQYNLTFTYEHPVRGLADHYVFSLPKSHPYIRFLGNLNSNNYNLIKRADGFEEPYDDLVSSPTVRLIHMLEPKQLERRLPIRIDDSDPSCSNHKRLEAVDSSQIPAKEVSDKLDIQDPIFFEQWHLVNTFFPGNDVNVKNVWYDGIRGKGISVAIVDDGLDYESADLADNFNANGLWDFNNNGPLPKPRLFDDYHGTRCAGEVAGVKNDVCGIGVAYEAKVAGIRILSGRITAEEEAAAMIYGLEYNDIYSCSWGPTDNGETVGAPDKIVQKAIVKGVQKGRNGKGSLYVFASGNGGRVGDQCNFDGYTNSIYSITIGAIDYKGLHPNYAETCSAVMVVTYSSGSGEHIHTTDIHRKCATLHGGTSAAAPLAAGLFALALQANPELTWRDMQYVSAISAVPVHEEDGEYQETLLGQKYSHKYGFGKIDAEKLVEVAKTWKNVKPQAWYYSDVITVGKKASAGPENNSETITSSWEVTKEHLEDMNLEKVEHVTVTVNIDSGYRGKIDVKLISPTGVVSKLAWFRQLDSSEKGLSDWTFMSVAHFGEDGLGEWRIEAFSGLNNEIHFKNWQMRLFGACIDPDKAEEFDLDKDYAQSVSSSDEATITTEPTSTGESTRSDAAQATKPASTTDPSGPTGTPEQRPTATPTAAPGEGAHKGHFISVGHYLMALTVLGFICVIGTMKWPRSQSSSRRRRGEYEFDVIPGEDYSDSEDDVETFELTPSQEDLEQERLYMDPDHSEVDYDNDIFQIGEEDADDDKHAPSGFAPEDGQTDQSDLKEDNSKSMQGLL</sequence>
<dbReference type="Gene3D" id="3.40.50.200">
    <property type="entry name" value="Peptidase S8/S53 domain"/>
    <property type="match status" value="1"/>
</dbReference>
<feature type="region of interest" description="Disordered" evidence="15">
    <location>
        <begin position="644"/>
        <end position="699"/>
    </location>
</feature>
<feature type="compositionally biased region" description="Low complexity" evidence="15">
    <location>
        <begin position="672"/>
        <end position="697"/>
    </location>
</feature>
<evidence type="ECO:0000256" key="9">
    <source>
        <dbReference type="ARBA" id="ARBA00022989"/>
    </source>
</evidence>
<gene>
    <name evidence="19" type="ORF">METBISCDRAFT_29350</name>
</gene>
<feature type="active site" description="Charge relay system" evidence="13 14">
    <location>
        <position position="413"/>
    </location>
</feature>
<evidence type="ECO:0000256" key="1">
    <source>
        <dbReference type="ARBA" id="ARBA00004370"/>
    </source>
</evidence>
<evidence type="ECO:0000313" key="19">
    <source>
        <dbReference type="EMBL" id="RKP32757.1"/>
    </source>
</evidence>
<dbReference type="InterPro" id="IPR023828">
    <property type="entry name" value="Peptidase_S8_Ser-AS"/>
</dbReference>
<evidence type="ECO:0000256" key="2">
    <source>
        <dbReference type="ARBA" id="ARBA00005325"/>
    </source>
</evidence>
<reference evidence="20" key="1">
    <citation type="journal article" date="2018" name="Nat. Microbiol.">
        <title>Leveraging single-cell genomics to expand the fungal tree of life.</title>
        <authorList>
            <person name="Ahrendt S.R."/>
            <person name="Quandt C.A."/>
            <person name="Ciobanu D."/>
            <person name="Clum A."/>
            <person name="Salamov A."/>
            <person name="Andreopoulos B."/>
            <person name="Cheng J.F."/>
            <person name="Woyke T."/>
            <person name="Pelin A."/>
            <person name="Henrissat B."/>
            <person name="Reynolds N.K."/>
            <person name="Benny G.L."/>
            <person name="Smith M.E."/>
            <person name="James T.Y."/>
            <person name="Grigoriev I.V."/>
        </authorList>
    </citation>
    <scope>NUCLEOTIDE SEQUENCE [LARGE SCALE GENOMIC DNA]</scope>
    <source>
        <strain evidence="20">Baker2002</strain>
    </source>
</reference>
<evidence type="ECO:0000256" key="16">
    <source>
        <dbReference type="SAM" id="Phobius"/>
    </source>
</evidence>
<dbReference type="GO" id="GO:0000139">
    <property type="term" value="C:Golgi membrane"/>
    <property type="evidence" value="ECO:0007669"/>
    <property type="project" value="TreeGrafter"/>
</dbReference>
<dbReference type="AlphaFoldDB" id="A0A4P9ZHW2"/>
<keyword evidence="11" id="KW-0865">Zymogen</keyword>
<accession>A0A4P9ZHW2</accession>
<dbReference type="Pfam" id="PF00082">
    <property type="entry name" value="Peptidase_S8"/>
    <property type="match status" value="1"/>
</dbReference>
<feature type="signal peptide" evidence="17">
    <location>
        <begin position="1"/>
        <end position="16"/>
    </location>
</feature>
<evidence type="ECO:0000259" key="18">
    <source>
        <dbReference type="PROSITE" id="PS51829"/>
    </source>
</evidence>
<dbReference type="PRINTS" id="PR00723">
    <property type="entry name" value="SUBTILISIN"/>
</dbReference>
<evidence type="ECO:0000256" key="3">
    <source>
        <dbReference type="ARBA" id="ARBA00022670"/>
    </source>
</evidence>
<comment type="subcellular location">
    <subcellularLocation>
        <location evidence="1">Membrane</location>
    </subcellularLocation>
</comment>
<evidence type="ECO:0000313" key="20">
    <source>
        <dbReference type="Proteomes" id="UP000268321"/>
    </source>
</evidence>
<dbReference type="SUPFAM" id="SSF49785">
    <property type="entry name" value="Galactose-binding domain-like"/>
    <property type="match status" value="1"/>
</dbReference>
<dbReference type="FunFam" id="3.40.50.200:FF:000005">
    <property type="entry name" value="Proprotein convertase subtilisin/kexin type 7"/>
    <property type="match status" value="1"/>
</dbReference>
<keyword evidence="8" id="KW-0106">Calcium</keyword>
<evidence type="ECO:0000256" key="14">
    <source>
        <dbReference type="PROSITE-ProRule" id="PRU01240"/>
    </source>
</evidence>
<dbReference type="Proteomes" id="UP000268321">
    <property type="component" value="Unassembled WGS sequence"/>
</dbReference>
<dbReference type="PROSITE" id="PS00138">
    <property type="entry name" value="SUBTILASE_SER"/>
    <property type="match status" value="1"/>
</dbReference>
<keyword evidence="10 16" id="KW-0472">Membrane</keyword>
<evidence type="ECO:0000256" key="8">
    <source>
        <dbReference type="ARBA" id="ARBA00022837"/>
    </source>
</evidence>
<feature type="active site" description="Charge relay system" evidence="13 14">
    <location>
        <position position="242"/>
    </location>
</feature>
<keyword evidence="3 14" id="KW-0645">Protease</keyword>
<dbReference type="OrthoDB" id="300641at2759"/>
<keyword evidence="7 14" id="KW-0720">Serine protease</keyword>
<keyword evidence="20" id="KW-1185">Reference proteome</keyword>
<dbReference type="EMBL" id="ML004429">
    <property type="protein sequence ID" value="RKP32757.1"/>
    <property type="molecule type" value="Genomic_DNA"/>
</dbReference>
<protein>
    <recommendedName>
        <fullName evidence="18">P/Homo B domain-containing protein</fullName>
    </recommendedName>
</protein>
<evidence type="ECO:0000256" key="17">
    <source>
        <dbReference type="SAM" id="SignalP"/>
    </source>
</evidence>
<dbReference type="InterPro" id="IPR000209">
    <property type="entry name" value="Peptidase_S8/S53_dom"/>
</dbReference>
<dbReference type="InterPro" id="IPR008979">
    <property type="entry name" value="Galactose-bd-like_sf"/>
</dbReference>
<evidence type="ECO:0000256" key="11">
    <source>
        <dbReference type="ARBA" id="ARBA00023145"/>
    </source>
</evidence>
<evidence type="ECO:0000256" key="6">
    <source>
        <dbReference type="ARBA" id="ARBA00022801"/>
    </source>
</evidence>
<feature type="active site" description="Charge relay system" evidence="13 14">
    <location>
        <position position="204"/>
    </location>
</feature>
<dbReference type="InterPro" id="IPR036852">
    <property type="entry name" value="Peptidase_S8/S53_dom_sf"/>
</dbReference>
<dbReference type="PROSITE" id="PS51892">
    <property type="entry name" value="SUBTILASE"/>
    <property type="match status" value="1"/>
</dbReference>
<dbReference type="InterPro" id="IPR002884">
    <property type="entry name" value="P_dom"/>
</dbReference>
<comment type="similarity">
    <text evidence="2">Belongs to the peptidase S8 family. Furin subfamily.</text>
</comment>
<proteinExistence type="inferred from homology"/>
<evidence type="ECO:0000256" key="12">
    <source>
        <dbReference type="ARBA" id="ARBA00023180"/>
    </source>
</evidence>
<dbReference type="PANTHER" id="PTHR42884:SF14">
    <property type="entry name" value="NEUROENDOCRINE CONVERTASE 1"/>
    <property type="match status" value="1"/>
</dbReference>
<evidence type="ECO:0000256" key="13">
    <source>
        <dbReference type="PIRSR" id="PIRSR615500-1"/>
    </source>
</evidence>
<feature type="chain" id="PRO_5020644566" description="P/Homo B domain-containing protein" evidence="17">
    <location>
        <begin position="17"/>
        <end position="835"/>
    </location>
</feature>
<dbReference type="GO" id="GO:0007323">
    <property type="term" value="P:peptide pheromone maturation"/>
    <property type="evidence" value="ECO:0007669"/>
    <property type="project" value="UniProtKB-ARBA"/>
</dbReference>
<dbReference type="Gene3D" id="2.60.120.260">
    <property type="entry name" value="Galactose-binding domain-like"/>
    <property type="match status" value="1"/>
</dbReference>
<dbReference type="InterPro" id="IPR022398">
    <property type="entry name" value="Peptidase_S8_His-AS"/>
</dbReference>
<keyword evidence="9 16" id="KW-1133">Transmembrane helix</keyword>
<dbReference type="PROSITE" id="PS51829">
    <property type="entry name" value="P_HOMO_B"/>
    <property type="match status" value="1"/>
</dbReference>
<feature type="transmembrane region" description="Helical" evidence="16">
    <location>
        <begin position="712"/>
        <end position="731"/>
    </location>
</feature>
<dbReference type="GO" id="GO:0004252">
    <property type="term" value="F:serine-type endopeptidase activity"/>
    <property type="evidence" value="ECO:0007669"/>
    <property type="project" value="UniProtKB-UniRule"/>
</dbReference>
<dbReference type="InterPro" id="IPR034182">
    <property type="entry name" value="Kexin/furin"/>
</dbReference>
<organism evidence="19 20">
    <name type="scientific">Metschnikowia bicuspidata</name>
    <dbReference type="NCBI Taxonomy" id="27322"/>
    <lineage>
        <taxon>Eukaryota</taxon>
        <taxon>Fungi</taxon>
        <taxon>Dikarya</taxon>
        <taxon>Ascomycota</taxon>
        <taxon>Saccharomycotina</taxon>
        <taxon>Pichiomycetes</taxon>
        <taxon>Metschnikowiaceae</taxon>
        <taxon>Metschnikowia</taxon>
    </lineage>
</organism>
<dbReference type="InterPro" id="IPR015500">
    <property type="entry name" value="Peptidase_S8_subtilisin-rel"/>
</dbReference>
<feature type="compositionally biased region" description="Polar residues" evidence="15">
    <location>
        <begin position="644"/>
        <end position="667"/>
    </location>
</feature>
<evidence type="ECO:0000256" key="15">
    <source>
        <dbReference type="SAM" id="MobiDB-lite"/>
    </source>
</evidence>
<dbReference type="GO" id="GO:0005802">
    <property type="term" value="C:trans-Golgi network"/>
    <property type="evidence" value="ECO:0007669"/>
    <property type="project" value="TreeGrafter"/>
</dbReference>
<dbReference type="SUPFAM" id="SSF52743">
    <property type="entry name" value="Subtilisin-like"/>
    <property type="match status" value="1"/>
</dbReference>
<evidence type="ECO:0000256" key="4">
    <source>
        <dbReference type="ARBA" id="ARBA00022692"/>
    </source>
</evidence>
<name>A0A4P9ZHW2_9ASCO</name>
<dbReference type="GO" id="GO:0016485">
    <property type="term" value="P:protein processing"/>
    <property type="evidence" value="ECO:0007669"/>
    <property type="project" value="TreeGrafter"/>
</dbReference>
<evidence type="ECO:0000256" key="5">
    <source>
        <dbReference type="ARBA" id="ARBA00022729"/>
    </source>
</evidence>
<keyword evidence="6 14" id="KW-0378">Hydrolase</keyword>